<dbReference type="EMBL" id="RCMK01000374">
    <property type="protein sequence ID" value="KAG2932756.1"/>
    <property type="molecule type" value="Genomic_DNA"/>
</dbReference>
<gene>
    <name evidence="1" type="ORF">PC117_g13057</name>
</gene>
<dbReference type="VEuPathDB" id="FungiDB:PC110_g11943"/>
<dbReference type="AlphaFoldDB" id="A0A8T1D5V7"/>
<accession>A0A8T1D5V7</accession>
<reference evidence="1" key="1">
    <citation type="submission" date="2018-10" db="EMBL/GenBank/DDBJ databases">
        <title>Effector identification in a new, highly contiguous assembly of the strawberry crown rot pathogen Phytophthora cactorum.</title>
        <authorList>
            <person name="Armitage A.D."/>
            <person name="Nellist C.F."/>
            <person name="Bates H."/>
            <person name="Vickerstaff R.J."/>
            <person name="Harrison R.J."/>
        </authorList>
    </citation>
    <scope>NUCLEOTIDE SEQUENCE</scope>
    <source>
        <strain evidence="1">4040</strain>
    </source>
</reference>
<dbReference type="VEuPathDB" id="FungiDB:PC110_g11538"/>
<proteinExistence type="predicted"/>
<comment type="caution">
    <text evidence="1">The sequence shown here is derived from an EMBL/GenBank/DDBJ whole genome shotgun (WGS) entry which is preliminary data.</text>
</comment>
<organism evidence="1 2">
    <name type="scientific">Phytophthora cactorum</name>
    <dbReference type="NCBI Taxonomy" id="29920"/>
    <lineage>
        <taxon>Eukaryota</taxon>
        <taxon>Sar</taxon>
        <taxon>Stramenopiles</taxon>
        <taxon>Oomycota</taxon>
        <taxon>Peronosporomycetes</taxon>
        <taxon>Peronosporales</taxon>
        <taxon>Peronosporaceae</taxon>
        <taxon>Phytophthora</taxon>
    </lineage>
</organism>
<dbReference type="Proteomes" id="UP000736787">
    <property type="component" value="Unassembled WGS sequence"/>
</dbReference>
<evidence type="ECO:0008006" key="3">
    <source>
        <dbReference type="Google" id="ProtNLM"/>
    </source>
</evidence>
<evidence type="ECO:0000313" key="2">
    <source>
        <dbReference type="Proteomes" id="UP000736787"/>
    </source>
</evidence>
<evidence type="ECO:0000313" key="1">
    <source>
        <dbReference type="EMBL" id="KAG2932756.1"/>
    </source>
</evidence>
<name>A0A8T1D5V7_9STRA</name>
<protein>
    <recommendedName>
        <fullName evidence="3">MULE transposase domain-containing protein</fullName>
    </recommendedName>
</protein>
<sequence>MGYDPAYDVYLPIFYVLLPDKQQDTYWHLLGNVIMQCDLQVDPRYVTCDFEMGLLNAVRQQYAGVSVAGYLFHWKQALRRKMIDLRIPQETVSHVMTAGVTDVLTVIPIGEITEKGISFVRSRVDESDHRGKWDTFWRYFERTDLNESFTTAHPNLMTFMAVIKEKSKNYVVMLDDIRHHRQRAQEHGNLVGVELPAEYHRFCGKQSHITARVK</sequence>